<dbReference type="PANTHER" id="PTHR31672:SF13">
    <property type="entry name" value="F-BOX PROTEIN CPR30-LIKE"/>
    <property type="match status" value="1"/>
</dbReference>
<dbReference type="Proteomes" id="UP001161247">
    <property type="component" value="Chromosome 7"/>
</dbReference>
<dbReference type="CDD" id="cd22157">
    <property type="entry name" value="F-box_AtFBW1-like"/>
    <property type="match status" value="1"/>
</dbReference>
<dbReference type="EMBL" id="OX459124">
    <property type="protein sequence ID" value="CAI9113765.1"/>
    <property type="molecule type" value="Genomic_DNA"/>
</dbReference>
<evidence type="ECO:0000313" key="2">
    <source>
        <dbReference type="EMBL" id="CAI9113765.1"/>
    </source>
</evidence>
<evidence type="ECO:0000313" key="3">
    <source>
        <dbReference type="Proteomes" id="UP001161247"/>
    </source>
</evidence>
<dbReference type="SMART" id="SM00256">
    <property type="entry name" value="FBOX"/>
    <property type="match status" value="1"/>
</dbReference>
<keyword evidence="3" id="KW-1185">Reference proteome</keyword>
<name>A0AAV1E0U8_OLDCO</name>
<dbReference type="InterPro" id="IPR001810">
    <property type="entry name" value="F-box_dom"/>
</dbReference>
<dbReference type="SUPFAM" id="SSF81383">
    <property type="entry name" value="F-box domain"/>
    <property type="match status" value="1"/>
</dbReference>
<gene>
    <name evidence="2" type="ORF">OLC1_LOCUS20706</name>
</gene>
<feature type="domain" description="F-box" evidence="1">
    <location>
        <begin position="1"/>
        <end position="42"/>
    </location>
</feature>
<dbReference type="AlphaFoldDB" id="A0AAV1E0U8"/>
<dbReference type="InterPro" id="IPR036047">
    <property type="entry name" value="F-box-like_dom_sf"/>
</dbReference>
<evidence type="ECO:0000259" key="1">
    <source>
        <dbReference type="PROSITE" id="PS50181"/>
    </source>
</evidence>
<organism evidence="2 3">
    <name type="scientific">Oldenlandia corymbosa var. corymbosa</name>
    <dbReference type="NCBI Taxonomy" id="529605"/>
    <lineage>
        <taxon>Eukaryota</taxon>
        <taxon>Viridiplantae</taxon>
        <taxon>Streptophyta</taxon>
        <taxon>Embryophyta</taxon>
        <taxon>Tracheophyta</taxon>
        <taxon>Spermatophyta</taxon>
        <taxon>Magnoliopsida</taxon>
        <taxon>eudicotyledons</taxon>
        <taxon>Gunneridae</taxon>
        <taxon>Pentapetalae</taxon>
        <taxon>asterids</taxon>
        <taxon>lamiids</taxon>
        <taxon>Gentianales</taxon>
        <taxon>Rubiaceae</taxon>
        <taxon>Rubioideae</taxon>
        <taxon>Spermacoceae</taxon>
        <taxon>Hedyotis-Oldenlandia complex</taxon>
        <taxon>Oldenlandia</taxon>
    </lineage>
</organism>
<dbReference type="Gene3D" id="1.20.1280.50">
    <property type="match status" value="1"/>
</dbReference>
<protein>
    <submittedName>
        <fullName evidence="2">OLC1v1014434C1</fullName>
    </submittedName>
</protein>
<accession>A0AAV1E0U8</accession>
<proteinExistence type="predicted"/>
<dbReference type="PROSITE" id="PS50181">
    <property type="entry name" value="FBOX"/>
    <property type="match status" value="1"/>
</dbReference>
<dbReference type="InterPro" id="IPR050796">
    <property type="entry name" value="SCF_F-box_component"/>
</dbReference>
<dbReference type="Pfam" id="PF00646">
    <property type="entry name" value="F-box"/>
    <property type="match status" value="1"/>
</dbReference>
<dbReference type="PANTHER" id="PTHR31672">
    <property type="entry name" value="BNACNNG10540D PROTEIN"/>
    <property type="match status" value="1"/>
</dbReference>
<reference evidence="2" key="1">
    <citation type="submission" date="2023-03" db="EMBL/GenBank/DDBJ databases">
        <authorList>
            <person name="Julca I."/>
        </authorList>
    </citation>
    <scope>NUCLEOTIDE SEQUENCE</scope>
</reference>
<sequence length="364" mass="41559">MDLPNDLVVDILARLPVKCLMKLRCVCKYWRGLIRSPDFIDVHSKHPKNQDKDVILLNLFIGGSPNDEPVFIEGCRLDDSSYTVFNSILTTTMDHSARLPLISHHILILTHQYQILPQFLIVAMALFVWHVCRFCLRSTDQLLNTSICGIRLLVRQRVFLLAPLSFPEDTLSILGRWDLGRVTASVTPHTGDTDGIFFHGSYHWCAENQFSEPIIAFFDMSLEVVQEMKYPDPKHVGSHVTVLAGFLAMIVSSSRCVQNGDMDWQDINHITIWVRTEYGSDSSWMKKCTIGPLEGYFSTMVCWKEDNLLIRRNNLRDNGSGRNNEEVTSCDAKSDIPRVKRYGIIGEHMRAVIYKESLASMHLI</sequence>